<keyword evidence="2" id="KW-0732">Signal</keyword>
<gene>
    <name evidence="3" type="ORF">WAE96_14465</name>
</gene>
<dbReference type="PROSITE" id="PS51257">
    <property type="entry name" value="PROKAR_LIPOPROTEIN"/>
    <property type="match status" value="1"/>
</dbReference>
<sequence>MKIFKLITHLSAALFIVACTSTPPVQNNSEHTQPTTNKAAEQPHQPITAVISALLANCTQAPTRPTLENDALQTFIGEYCTTTSTNKQLKLIENIKANALWPNDYVVWFDSLTWHTENLRKQKITNFYSDSKAQKHEQQLLELQRQLIELKQKLVDIEKQRLETSLSENRTQ</sequence>
<feature type="coiled-coil region" evidence="1">
    <location>
        <begin position="133"/>
        <end position="160"/>
    </location>
</feature>
<proteinExistence type="predicted"/>
<evidence type="ECO:0000256" key="2">
    <source>
        <dbReference type="SAM" id="SignalP"/>
    </source>
</evidence>
<feature type="chain" id="PRO_5046041563" evidence="2">
    <location>
        <begin position="21"/>
        <end position="172"/>
    </location>
</feature>
<name>A0ABU8EXD6_9GAMM</name>
<protein>
    <submittedName>
        <fullName evidence="3">Uncharacterized protein</fullName>
    </submittedName>
</protein>
<keyword evidence="1" id="KW-0175">Coiled coil</keyword>
<accession>A0ABU8EXD6</accession>
<reference evidence="3 4" key="1">
    <citation type="submission" date="2023-12" db="EMBL/GenBank/DDBJ databases">
        <title>Friends and Foes: Symbiotic and Algicidal bacterial influence on Karenia brevis blooms.</title>
        <authorList>
            <person name="Fei C."/>
            <person name="Mohamed A.R."/>
            <person name="Booker A."/>
            <person name="Arshad M."/>
            <person name="Klass S."/>
            <person name="Ahn S."/>
            <person name="Gilbert P.M."/>
            <person name="Heil C.A."/>
            <person name="Martinez J.M."/>
            <person name="Amin S.A."/>
        </authorList>
    </citation>
    <scope>NUCLEOTIDE SEQUENCE [LARGE SCALE GENOMIC DNA]</scope>
    <source>
        <strain evidence="3 4">CE15</strain>
    </source>
</reference>
<evidence type="ECO:0000313" key="4">
    <source>
        <dbReference type="Proteomes" id="UP001382455"/>
    </source>
</evidence>
<evidence type="ECO:0000256" key="1">
    <source>
        <dbReference type="SAM" id="Coils"/>
    </source>
</evidence>
<keyword evidence="4" id="KW-1185">Reference proteome</keyword>
<organism evidence="3 4">
    <name type="scientific">Pseudoalteromonas spongiae</name>
    <dbReference type="NCBI Taxonomy" id="298657"/>
    <lineage>
        <taxon>Bacteria</taxon>
        <taxon>Pseudomonadati</taxon>
        <taxon>Pseudomonadota</taxon>
        <taxon>Gammaproteobacteria</taxon>
        <taxon>Alteromonadales</taxon>
        <taxon>Pseudoalteromonadaceae</taxon>
        <taxon>Pseudoalteromonas</taxon>
    </lineage>
</organism>
<dbReference type="EMBL" id="JBAWKS010000002">
    <property type="protein sequence ID" value="MEI4550871.1"/>
    <property type="molecule type" value="Genomic_DNA"/>
</dbReference>
<dbReference type="RefSeq" id="WP_336435945.1">
    <property type="nucleotide sequence ID" value="NZ_JBAWKS010000002.1"/>
</dbReference>
<feature type="signal peptide" evidence="2">
    <location>
        <begin position="1"/>
        <end position="20"/>
    </location>
</feature>
<evidence type="ECO:0000313" key="3">
    <source>
        <dbReference type="EMBL" id="MEI4550871.1"/>
    </source>
</evidence>
<dbReference type="Proteomes" id="UP001382455">
    <property type="component" value="Unassembled WGS sequence"/>
</dbReference>
<comment type="caution">
    <text evidence="3">The sequence shown here is derived from an EMBL/GenBank/DDBJ whole genome shotgun (WGS) entry which is preliminary data.</text>
</comment>